<organism evidence="16 17">
    <name type="scientific">Cicer arietinum</name>
    <name type="common">Chickpea</name>
    <name type="synonym">Garbanzo</name>
    <dbReference type="NCBI Taxonomy" id="3827"/>
    <lineage>
        <taxon>Eukaryota</taxon>
        <taxon>Viridiplantae</taxon>
        <taxon>Streptophyta</taxon>
        <taxon>Embryophyta</taxon>
        <taxon>Tracheophyta</taxon>
        <taxon>Spermatophyta</taxon>
        <taxon>Magnoliopsida</taxon>
        <taxon>eudicotyledons</taxon>
        <taxon>Gunneridae</taxon>
        <taxon>Pentapetalae</taxon>
        <taxon>rosids</taxon>
        <taxon>fabids</taxon>
        <taxon>Fabales</taxon>
        <taxon>Fabaceae</taxon>
        <taxon>Papilionoideae</taxon>
        <taxon>50 kb inversion clade</taxon>
        <taxon>NPAAA clade</taxon>
        <taxon>Hologalegina</taxon>
        <taxon>IRL clade</taxon>
        <taxon>Cicereae</taxon>
        <taxon>Cicer</taxon>
    </lineage>
</organism>
<reference evidence="17" key="2">
    <citation type="submission" date="2025-08" db="UniProtKB">
        <authorList>
            <consortium name="RefSeq"/>
        </authorList>
    </citation>
    <scope>IDENTIFICATION</scope>
    <source>
        <tissue evidence="17">Etiolated seedlings</tissue>
    </source>
</reference>
<dbReference type="FunFam" id="1.10.510.10:FF:000240">
    <property type="entry name" value="Lectin-domain containing receptor kinase A4.3"/>
    <property type="match status" value="1"/>
</dbReference>
<name>A0A1S3EAF1_CICAR</name>
<evidence type="ECO:0000256" key="14">
    <source>
        <dbReference type="PROSITE-ProRule" id="PRU10141"/>
    </source>
</evidence>
<comment type="subcellular location">
    <subcellularLocation>
        <location evidence="1">Cell membrane</location>
        <topology evidence="1">Single-pass type I membrane protein</topology>
    </subcellularLocation>
</comment>
<keyword evidence="12" id="KW-0675">Receptor</keyword>
<dbReference type="GO" id="GO:0005524">
    <property type="term" value="F:ATP binding"/>
    <property type="evidence" value="ECO:0007669"/>
    <property type="project" value="UniProtKB-UniRule"/>
</dbReference>
<dbReference type="GO" id="GO:0004674">
    <property type="term" value="F:protein serine/threonine kinase activity"/>
    <property type="evidence" value="ECO:0007669"/>
    <property type="project" value="UniProtKB-KW"/>
</dbReference>
<evidence type="ECO:0000256" key="9">
    <source>
        <dbReference type="ARBA" id="ARBA00022840"/>
    </source>
</evidence>
<dbReference type="PROSITE" id="PS00107">
    <property type="entry name" value="PROTEIN_KINASE_ATP"/>
    <property type="match status" value="1"/>
</dbReference>
<dbReference type="Gene3D" id="3.30.200.20">
    <property type="entry name" value="Phosphorylase Kinase, domain 1"/>
    <property type="match status" value="1"/>
</dbReference>
<feature type="binding site" evidence="14">
    <location>
        <position position="344"/>
    </location>
    <ligand>
        <name>ATP</name>
        <dbReference type="ChEBI" id="CHEBI:30616"/>
    </ligand>
</feature>
<comment type="similarity">
    <text evidence="2">In the N-terminal section; belongs to the leguminous lectin family.</text>
</comment>
<dbReference type="InterPro" id="IPR008266">
    <property type="entry name" value="Tyr_kinase_AS"/>
</dbReference>
<keyword evidence="5" id="KW-0723">Serine/threonine-protein kinase</keyword>
<keyword evidence="6" id="KW-0812">Transmembrane</keyword>
<evidence type="ECO:0000256" key="1">
    <source>
        <dbReference type="ARBA" id="ARBA00004251"/>
    </source>
</evidence>
<dbReference type="InterPro" id="IPR014729">
    <property type="entry name" value="Rossmann-like_a/b/a_fold"/>
</dbReference>
<dbReference type="RefSeq" id="XP_012571956.1">
    <property type="nucleotide sequence ID" value="XM_012716502.2"/>
</dbReference>
<keyword evidence="10" id="KW-1133">Transmembrane helix</keyword>
<evidence type="ECO:0000313" key="17">
    <source>
        <dbReference type="RefSeq" id="XP_012571956.1"/>
    </source>
</evidence>
<evidence type="ECO:0000256" key="3">
    <source>
        <dbReference type="ARBA" id="ARBA00010217"/>
    </source>
</evidence>
<evidence type="ECO:0000256" key="5">
    <source>
        <dbReference type="ARBA" id="ARBA00022527"/>
    </source>
</evidence>
<dbReference type="GO" id="GO:0005886">
    <property type="term" value="C:plasma membrane"/>
    <property type="evidence" value="ECO:0007669"/>
    <property type="project" value="UniProtKB-SubCell"/>
</dbReference>
<dbReference type="InterPro" id="IPR011009">
    <property type="entry name" value="Kinase-like_dom_sf"/>
</dbReference>
<dbReference type="PROSITE" id="PS00109">
    <property type="entry name" value="PROTEIN_KINASE_TYR"/>
    <property type="match status" value="1"/>
</dbReference>
<dbReference type="InterPro" id="IPR017441">
    <property type="entry name" value="Protein_kinase_ATP_BS"/>
</dbReference>
<evidence type="ECO:0000256" key="2">
    <source>
        <dbReference type="ARBA" id="ARBA00008536"/>
    </source>
</evidence>
<gene>
    <name evidence="17" type="primary">LOC101510818</name>
</gene>
<dbReference type="Pfam" id="PF00069">
    <property type="entry name" value="Pkinase"/>
    <property type="match status" value="1"/>
</dbReference>
<dbReference type="PROSITE" id="PS50011">
    <property type="entry name" value="PROTEIN_KINASE_DOM"/>
    <property type="match status" value="1"/>
</dbReference>
<dbReference type="Proteomes" id="UP000087171">
    <property type="component" value="Chromosome Ca5"/>
</dbReference>
<evidence type="ECO:0000256" key="13">
    <source>
        <dbReference type="ARBA" id="ARBA00023180"/>
    </source>
</evidence>
<proteinExistence type="inferred from homology"/>
<dbReference type="GO" id="GO:0002229">
    <property type="term" value="P:defense response to oomycetes"/>
    <property type="evidence" value="ECO:0007669"/>
    <property type="project" value="UniProtKB-ARBA"/>
</dbReference>
<reference evidence="16" key="1">
    <citation type="journal article" date="2013" name="Nat. Biotechnol.">
        <title>Draft genome sequence of chickpea (Cicer arietinum) provides a resource for trait improvement.</title>
        <authorList>
            <person name="Varshney R.K."/>
            <person name="Song C."/>
            <person name="Saxena R.K."/>
            <person name="Azam S."/>
            <person name="Yu S."/>
            <person name="Sharpe A.G."/>
            <person name="Cannon S."/>
            <person name="Baek J."/>
            <person name="Rosen B.D."/>
            <person name="Tar'an B."/>
            <person name="Millan T."/>
            <person name="Zhang X."/>
            <person name="Ramsay L.D."/>
            <person name="Iwata A."/>
            <person name="Wang Y."/>
            <person name="Nelson W."/>
            <person name="Farmer A.D."/>
            <person name="Gaur P.M."/>
            <person name="Soderlund C."/>
            <person name="Penmetsa R.V."/>
            <person name="Xu C."/>
            <person name="Bharti A.K."/>
            <person name="He W."/>
            <person name="Winter P."/>
            <person name="Zhao S."/>
            <person name="Hane J.K."/>
            <person name="Carrasquilla-Garcia N."/>
            <person name="Condie J.A."/>
            <person name="Upadhyaya H.D."/>
            <person name="Luo M.C."/>
            <person name="Thudi M."/>
            <person name="Gowda C.L."/>
            <person name="Singh N.P."/>
            <person name="Lichtenzveig J."/>
            <person name="Gali K.K."/>
            <person name="Rubio J."/>
            <person name="Nadarajan N."/>
            <person name="Dolezel J."/>
            <person name="Bansal K.C."/>
            <person name="Xu X."/>
            <person name="Edwards D."/>
            <person name="Zhang G."/>
            <person name="Kahl G."/>
            <person name="Gil J."/>
            <person name="Singh K.B."/>
            <person name="Datta S.K."/>
            <person name="Jackson S.A."/>
            <person name="Wang J."/>
            <person name="Cook D.R."/>
        </authorList>
    </citation>
    <scope>NUCLEOTIDE SEQUENCE [LARGE SCALE GENOMIC DNA]</scope>
    <source>
        <strain evidence="16">cv. CDC Frontier</strain>
    </source>
</reference>
<dbReference type="SUPFAM" id="SSF56112">
    <property type="entry name" value="Protein kinase-like (PK-like)"/>
    <property type="match status" value="1"/>
</dbReference>
<dbReference type="PANTHER" id="PTHR47989">
    <property type="entry name" value="OS01G0750732 PROTEIN"/>
    <property type="match status" value="1"/>
</dbReference>
<dbReference type="InterPro" id="IPR000719">
    <property type="entry name" value="Prot_kinase_dom"/>
</dbReference>
<dbReference type="PANTHER" id="PTHR47989:SF14">
    <property type="entry name" value="INACTIVE PROTEIN KINASE SELMODRAFT_444075"/>
    <property type="match status" value="1"/>
</dbReference>
<dbReference type="CDD" id="cd14066">
    <property type="entry name" value="STKc_IRAK"/>
    <property type="match status" value="1"/>
</dbReference>
<keyword evidence="16" id="KW-1185">Reference proteome</keyword>
<dbReference type="FunFam" id="3.30.200.20:FF:000162">
    <property type="entry name" value="Adenine nucleotide alpha hydrolase-like domain kinase"/>
    <property type="match status" value="1"/>
</dbReference>
<dbReference type="Gene3D" id="3.40.50.620">
    <property type="entry name" value="HUPs"/>
    <property type="match status" value="1"/>
</dbReference>
<dbReference type="STRING" id="3827.A0A1S3EAF1"/>
<keyword evidence="7" id="KW-0732">Signal</keyword>
<evidence type="ECO:0000313" key="16">
    <source>
        <dbReference type="Proteomes" id="UP000087171"/>
    </source>
</evidence>
<dbReference type="Gene3D" id="1.10.510.10">
    <property type="entry name" value="Transferase(Phosphotransferase) domain 1"/>
    <property type="match status" value="1"/>
</dbReference>
<evidence type="ECO:0000256" key="7">
    <source>
        <dbReference type="ARBA" id="ARBA00022729"/>
    </source>
</evidence>
<evidence type="ECO:0000256" key="6">
    <source>
        <dbReference type="ARBA" id="ARBA00022692"/>
    </source>
</evidence>
<comment type="similarity">
    <text evidence="3">In the C-terminal section; belongs to the protein kinase superfamily. Ser/Thr protein kinase family.</text>
</comment>
<evidence type="ECO:0000256" key="4">
    <source>
        <dbReference type="ARBA" id="ARBA00022475"/>
    </source>
</evidence>
<evidence type="ECO:0000256" key="10">
    <source>
        <dbReference type="ARBA" id="ARBA00022989"/>
    </source>
</evidence>
<dbReference type="OrthoDB" id="310217at2759"/>
<keyword evidence="13" id="KW-0325">Glycoprotein</keyword>
<keyword evidence="8 14" id="KW-0547">Nucleotide-binding</keyword>
<evidence type="ECO:0000259" key="15">
    <source>
        <dbReference type="PROSITE" id="PS50011"/>
    </source>
</evidence>
<protein>
    <submittedName>
        <fullName evidence="17">Proline-rich receptor-like protein kinase PERK14 isoform X1</fullName>
    </submittedName>
</protein>
<evidence type="ECO:0000256" key="12">
    <source>
        <dbReference type="ARBA" id="ARBA00023170"/>
    </source>
</evidence>
<accession>A0A1S3EAF1</accession>
<evidence type="ECO:0000256" key="8">
    <source>
        <dbReference type="ARBA" id="ARBA00022741"/>
    </source>
</evidence>
<dbReference type="AlphaFoldDB" id="A0A1S3EAF1"/>
<keyword evidence="5" id="KW-0808">Transferase</keyword>
<evidence type="ECO:0000256" key="11">
    <source>
        <dbReference type="ARBA" id="ARBA00023136"/>
    </source>
</evidence>
<keyword evidence="4" id="KW-1003">Cell membrane</keyword>
<sequence length="610" mass="69143">MESTSSPSCIIVACDATRDRNEHEIKLVIDHMRSKGIILSAGVRLLMLCILHKVSHPMGYQTLASPETFAGTNFRAMEEEVRKKVHVYANELLSSLEDFEIEGVTFDIQVTAGFPIRQIILQEVKNYKASWIILDRHLRRDMRFHLNKIPCKVALVKDDLSVDLWRCHNADDTNVTETKPVYSLSKFVSLSDCHSMQDIEQCIISCKSYPHSIASSDSSGSIKSYSMHSYANRSSERNSLVSRSSSKHERSGINITGEYRNLITSQIGQKQNQCGFLPKSSDAPILCTGCGIRTGLSIKESNRFSYSEIQLATNDFSKDNLIGEGGYGHVYKGVLKDGQQVAAKVRKDESTQGFSEFHSEVYVLSFARHKNIVMLLGYCCKENKNILIYEYICNKSLHWHLFENTEAVLDWPQRYGIALGTAKGLRFLHEECRGGPIIHRDMRPSNILLTHDFVPMCMMQLGDFGLAKWSTGDDPMQTRIMGTFGYLAPEYAEDGIVSEGTDVYSYGVTLLQLISGRQVGNFNNPDQQQQSLRQWAEPIIEKLVLQELIDPRLGESYDTYELYLMAKAANFCMHRKPEMRPSMREVVRLLEGESYHFHTLDGQFVSSHNT</sequence>
<keyword evidence="5" id="KW-0418">Kinase</keyword>
<keyword evidence="9 14" id="KW-0067">ATP-binding</keyword>
<dbReference type="GeneID" id="101510818"/>
<feature type="domain" description="Protein kinase" evidence="15">
    <location>
        <begin position="316"/>
        <end position="596"/>
    </location>
</feature>
<keyword evidence="11" id="KW-0472">Membrane</keyword>